<feature type="transmembrane region" description="Helical" evidence="1">
    <location>
        <begin position="6"/>
        <end position="26"/>
    </location>
</feature>
<keyword evidence="1" id="KW-0472">Membrane</keyword>
<dbReference type="Proteomes" id="UP000629870">
    <property type="component" value="Unassembled WGS sequence"/>
</dbReference>
<evidence type="ECO:0000313" key="3">
    <source>
        <dbReference type="Proteomes" id="UP000629870"/>
    </source>
</evidence>
<dbReference type="EMBL" id="JACHEW010000011">
    <property type="protein sequence ID" value="MBB6017088.1"/>
    <property type="molecule type" value="Genomic_DNA"/>
</dbReference>
<name>A0ABR6NSS7_9DEIO</name>
<accession>A0ABR6NSS7</accession>
<evidence type="ECO:0000313" key="2">
    <source>
        <dbReference type="EMBL" id="MBB6017088.1"/>
    </source>
</evidence>
<reference evidence="2 3" key="1">
    <citation type="submission" date="2020-08" db="EMBL/GenBank/DDBJ databases">
        <title>Genomic Encyclopedia of Type Strains, Phase IV (KMG-IV): sequencing the most valuable type-strain genomes for metagenomic binning, comparative biology and taxonomic classification.</title>
        <authorList>
            <person name="Goeker M."/>
        </authorList>
    </citation>
    <scope>NUCLEOTIDE SEQUENCE [LARGE SCALE GENOMIC DNA]</scope>
    <source>
        <strain evidence="2 3">DSM 12027</strain>
    </source>
</reference>
<proteinExistence type="predicted"/>
<gene>
    <name evidence="2" type="ORF">HNQ04_002350</name>
</gene>
<evidence type="ECO:0000256" key="1">
    <source>
        <dbReference type="SAM" id="Phobius"/>
    </source>
</evidence>
<keyword evidence="1" id="KW-1133">Transmembrane helix</keyword>
<keyword evidence="1" id="KW-0812">Transmembrane</keyword>
<comment type="caution">
    <text evidence="2">The sequence shown here is derived from an EMBL/GenBank/DDBJ whole genome shotgun (WGS) entry which is preliminary data.</text>
</comment>
<keyword evidence="3" id="KW-1185">Reference proteome</keyword>
<organism evidence="2 3">
    <name type="scientific">Deinococcus radiopugnans ATCC 19172</name>
    <dbReference type="NCBI Taxonomy" id="585398"/>
    <lineage>
        <taxon>Bacteria</taxon>
        <taxon>Thermotogati</taxon>
        <taxon>Deinococcota</taxon>
        <taxon>Deinococci</taxon>
        <taxon>Deinococcales</taxon>
        <taxon>Deinococcaceae</taxon>
        <taxon>Deinococcus</taxon>
    </lineage>
</organism>
<dbReference type="RefSeq" id="WP_170213945.1">
    <property type="nucleotide sequence ID" value="NZ_JACHEW010000011.1"/>
</dbReference>
<protein>
    <submittedName>
        <fullName evidence="2">Uncharacterized protein</fullName>
    </submittedName>
</protein>
<sequence length="46" mass="5286">MKIVWFMLEAVAAVVRAVFAALGLALKNQDELNRYRQVDDRNGYDD</sequence>